<evidence type="ECO:0000256" key="3">
    <source>
        <dbReference type="ARBA" id="ARBA00013014"/>
    </source>
</evidence>
<evidence type="ECO:0000313" key="14">
    <source>
        <dbReference type="Proteomes" id="UP000075321"/>
    </source>
</evidence>
<dbReference type="EMBL" id="LTAZ01000017">
    <property type="protein sequence ID" value="KYH24061.1"/>
    <property type="molecule type" value="Genomic_DNA"/>
</dbReference>
<dbReference type="SUPFAM" id="SSF51735">
    <property type="entry name" value="NAD(P)-binding Rossmann-fold domains"/>
    <property type="match status" value="1"/>
</dbReference>
<keyword evidence="14" id="KW-1185">Reference proteome</keyword>
<dbReference type="Proteomes" id="UP000075321">
    <property type="component" value="Unassembled WGS sequence"/>
</dbReference>
<dbReference type="Gene3D" id="3.40.50.720">
    <property type="entry name" value="NAD(P)-binding Rossmann-like Domain"/>
    <property type="match status" value="1"/>
</dbReference>
<dbReference type="AlphaFoldDB" id="A0A151A8Q6"/>
<evidence type="ECO:0000256" key="2">
    <source>
        <dbReference type="ARBA" id="ARBA00007870"/>
    </source>
</evidence>
<comment type="pathway">
    <text evidence="1 10">Cofactor biosynthesis; coenzyme A biosynthesis.</text>
</comment>
<keyword evidence="5 10" id="KW-0173">Coenzyme A biosynthesis</keyword>
<keyword evidence="6 10" id="KW-0560">Oxidoreductase</keyword>
<organism evidence="13 14">
    <name type="scientific">Halalkalicoccus paucihalophilus</name>
    <dbReference type="NCBI Taxonomy" id="1008153"/>
    <lineage>
        <taxon>Archaea</taxon>
        <taxon>Methanobacteriati</taxon>
        <taxon>Methanobacteriota</taxon>
        <taxon>Stenosarchaea group</taxon>
        <taxon>Halobacteria</taxon>
        <taxon>Halobacteriales</taxon>
        <taxon>Halococcaceae</taxon>
        <taxon>Halalkalicoccus</taxon>
    </lineage>
</organism>
<dbReference type="PATRIC" id="fig|1008153.3.peg.4438"/>
<dbReference type="InterPro" id="IPR013328">
    <property type="entry name" value="6PGD_dom2"/>
</dbReference>
<dbReference type="Pfam" id="PF02558">
    <property type="entry name" value="ApbA"/>
    <property type="match status" value="1"/>
</dbReference>
<reference evidence="13 14" key="1">
    <citation type="submission" date="2016-02" db="EMBL/GenBank/DDBJ databases">
        <title>Genome sequence of Halalkalicoccus paucihalophilus DSM 24557.</title>
        <authorList>
            <person name="Poehlein A."/>
            <person name="Daniel R."/>
        </authorList>
    </citation>
    <scope>NUCLEOTIDE SEQUENCE [LARGE SCALE GENOMIC DNA]</scope>
    <source>
        <strain evidence="13 14">DSM 24557</strain>
    </source>
</reference>
<gene>
    <name evidence="13" type="ORF">HAPAU_41400</name>
</gene>
<comment type="catalytic activity">
    <reaction evidence="9">
        <text>(R)-pantoate + NAD(+) = 2-dehydropantoate + NADH + H(+)</text>
        <dbReference type="Rhea" id="RHEA:61292"/>
        <dbReference type="ChEBI" id="CHEBI:11561"/>
        <dbReference type="ChEBI" id="CHEBI:15378"/>
        <dbReference type="ChEBI" id="CHEBI:15980"/>
        <dbReference type="ChEBI" id="CHEBI:57540"/>
        <dbReference type="ChEBI" id="CHEBI:57945"/>
    </reaction>
    <physiologicalReaction direction="right-to-left" evidence="9">
        <dbReference type="Rhea" id="RHEA:61294"/>
    </physiologicalReaction>
</comment>
<dbReference type="EC" id="1.1.1.169" evidence="3 10"/>
<accession>A0A151A8Q6</accession>
<evidence type="ECO:0000256" key="1">
    <source>
        <dbReference type="ARBA" id="ARBA00004724"/>
    </source>
</evidence>
<evidence type="ECO:0000256" key="6">
    <source>
        <dbReference type="ARBA" id="ARBA00023002"/>
    </source>
</evidence>
<feature type="domain" description="Ketopantoate reductase N-terminal" evidence="11">
    <location>
        <begin position="3"/>
        <end position="149"/>
    </location>
</feature>
<dbReference type="InterPro" id="IPR050838">
    <property type="entry name" value="Ketopantoate_reductase"/>
</dbReference>
<comment type="caution">
    <text evidence="13">The sequence shown here is derived from an EMBL/GenBank/DDBJ whole genome shotgun (WGS) entry which is preliminary data.</text>
</comment>
<proteinExistence type="inferred from homology"/>
<evidence type="ECO:0000256" key="5">
    <source>
        <dbReference type="ARBA" id="ARBA00022993"/>
    </source>
</evidence>
<dbReference type="RefSeq" id="WP_066385810.1">
    <property type="nucleotide sequence ID" value="NZ_LTAZ01000017.1"/>
</dbReference>
<dbReference type="NCBIfam" id="TIGR00745">
    <property type="entry name" value="apbA_panE"/>
    <property type="match status" value="1"/>
</dbReference>
<dbReference type="UniPathway" id="UPA00241"/>
<evidence type="ECO:0000256" key="9">
    <source>
        <dbReference type="ARBA" id="ARBA00048196"/>
    </source>
</evidence>
<protein>
    <recommendedName>
        <fullName evidence="3 10">2-dehydropantoate 2-reductase</fullName>
        <ecNumber evidence="3 10">1.1.1.169</ecNumber>
    </recommendedName>
    <alternativeName>
        <fullName evidence="7 10">Ketopantoate reductase</fullName>
    </alternativeName>
</protein>
<evidence type="ECO:0000256" key="4">
    <source>
        <dbReference type="ARBA" id="ARBA00022857"/>
    </source>
</evidence>
<dbReference type="Gene3D" id="1.10.1040.10">
    <property type="entry name" value="N-(1-d-carboxylethyl)-l-norvaline Dehydrogenase, domain 2"/>
    <property type="match status" value="1"/>
</dbReference>
<dbReference type="GO" id="GO:0005737">
    <property type="term" value="C:cytoplasm"/>
    <property type="evidence" value="ECO:0007669"/>
    <property type="project" value="TreeGrafter"/>
</dbReference>
<dbReference type="InterPro" id="IPR008927">
    <property type="entry name" value="6-PGluconate_DH-like_C_sf"/>
</dbReference>
<dbReference type="SUPFAM" id="SSF48179">
    <property type="entry name" value="6-phosphogluconate dehydrogenase C-terminal domain-like"/>
    <property type="match status" value="1"/>
</dbReference>
<feature type="domain" description="Ketopantoate reductase C-terminal" evidence="12">
    <location>
        <begin position="178"/>
        <end position="298"/>
    </location>
</feature>
<name>A0A151A8Q6_9EURY</name>
<evidence type="ECO:0000256" key="10">
    <source>
        <dbReference type="RuleBase" id="RU362068"/>
    </source>
</evidence>
<dbReference type="PANTHER" id="PTHR43765">
    <property type="entry name" value="2-DEHYDROPANTOATE 2-REDUCTASE-RELATED"/>
    <property type="match status" value="1"/>
</dbReference>
<dbReference type="OrthoDB" id="201845at2157"/>
<evidence type="ECO:0000259" key="12">
    <source>
        <dbReference type="Pfam" id="PF08546"/>
    </source>
</evidence>
<evidence type="ECO:0000259" key="11">
    <source>
        <dbReference type="Pfam" id="PF02558"/>
    </source>
</evidence>
<dbReference type="GO" id="GO:0015940">
    <property type="term" value="P:pantothenate biosynthetic process"/>
    <property type="evidence" value="ECO:0007669"/>
    <property type="project" value="InterPro"/>
</dbReference>
<keyword evidence="4 10" id="KW-0521">NADP</keyword>
<dbReference type="InterPro" id="IPR013752">
    <property type="entry name" value="KPA_reductase"/>
</dbReference>
<evidence type="ECO:0000256" key="7">
    <source>
        <dbReference type="ARBA" id="ARBA00032024"/>
    </source>
</evidence>
<sequence length="301" mass="31701">MNIAVIGAGALGCLFGGHLAVAGHDVWLLHRREQIANTLSAAGISIHRDDDPPLAAGINATATASDVGTADLVLVLVRAHQTPTALAEHAACIGPETLLLSLQNGLRNYDYLLDQVGRERAFCGVTYEAAITKEPGTIIHTSTGLTTFGGSSVGARTTIQETFAEAGFNVNTVTDPRPVIWEKGALVGATAPVLTLTGCPVTHLPTDPLDEVVTQLLTEADHVATSQGIDIDVETIQQTIASMTESHAEHRVSMVQDIEHGRRTEIDELNGVIIDLGKTADIAVPINKHVTALIHGVEQCS</sequence>
<dbReference type="Pfam" id="PF08546">
    <property type="entry name" value="ApbA_C"/>
    <property type="match status" value="1"/>
</dbReference>
<evidence type="ECO:0000256" key="8">
    <source>
        <dbReference type="ARBA" id="ARBA00047506"/>
    </source>
</evidence>
<dbReference type="InterPro" id="IPR003710">
    <property type="entry name" value="ApbA"/>
</dbReference>
<evidence type="ECO:0000313" key="13">
    <source>
        <dbReference type="EMBL" id="KYH24061.1"/>
    </source>
</evidence>
<dbReference type="GO" id="GO:0050661">
    <property type="term" value="F:NADP binding"/>
    <property type="evidence" value="ECO:0007669"/>
    <property type="project" value="TreeGrafter"/>
</dbReference>
<comment type="function">
    <text evidence="10">Catalyzes the NADPH-dependent reduction of ketopantoate into pantoic acid.</text>
</comment>
<dbReference type="InterPro" id="IPR036291">
    <property type="entry name" value="NAD(P)-bd_dom_sf"/>
</dbReference>
<dbReference type="InterPro" id="IPR013332">
    <property type="entry name" value="KPR_N"/>
</dbReference>
<comment type="similarity">
    <text evidence="2 10">Belongs to the ketopantoate reductase family.</text>
</comment>
<comment type="catalytic activity">
    <reaction evidence="8">
        <text>(R)-pantoate + NADP(+) = 2-dehydropantoate + NADPH + H(+)</text>
        <dbReference type="Rhea" id="RHEA:16233"/>
        <dbReference type="ChEBI" id="CHEBI:11561"/>
        <dbReference type="ChEBI" id="CHEBI:15378"/>
        <dbReference type="ChEBI" id="CHEBI:15980"/>
        <dbReference type="ChEBI" id="CHEBI:57783"/>
        <dbReference type="ChEBI" id="CHEBI:58349"/>
        <dbReference type="EC" id="1.1.1.169"/>
    </reaction>
    <physiologicalReaction direction="right-to-left" evidence="8">
        <dbReference type="Rhea" id="RHEA:16235"/>
    </physiologicalReaction>
</comment>
<dbReference type="GO" id="GO:0008677">
    <property type="term" value="F:2-dehydropantoate 2-reductase activity"/>
    <property type="evidence" value="ECO:0007669"/>
    <property type="project" value="UniProtKB-EC"/>
</dbReference>
<dbReference type="PANTHER" id="PTHR43765:SF2">
    <property type="entry name" value="2-DEHYDROPANTOATE 2-REDUCTASE"/>
    <property type="match status" value="1"/>
</dbReference>
<dbReference type="GO" id="GO:0015937">
    <property type="term" value="P:coenzyme A biosynthetic process"/>
    <property type="evidence" value="ECO:0007669"/>
    <property type="project" value="UniProtKB-UniPathway"/>
</dbReference>